<feature type="domain" description="EGF-like" evidence="6">
    <location>
        <begin position="2"/>
        <end position="38"/>
    </location>
</feature>
<dbReference type="InterPro" id="IPR002049">
    <property type="entry name" value="LE_dom"/>
</dbReference>
<dbReference type="OrthoDB" id="6130531at2759"/>
<evidence type="ECO:0000256" key="4">
    <source>
        <dbReference type="PROSITE-ProRule" id="PRU00076"/>
    </source>
</evidence>
<keyword evidence="5" id="KW-1133">Transmembrane helix</keyword>
<name>A0A0M3JXP4_ANISI</name>
<keyword evidence="2" id="KW-0677">Repeat</keyword>
<keyword evidence="3 4" id="KW-1015">Disulfide bond</keyword>
<feature type="disulfide bond" evidence="4">
    <location>
        <begin position="28"/>
        <end position="37"/>
    </location>
</feature>
<evidence type="ECO:0000313" key="8">
    <source>
        <dbReference type="Proteomes" id="UP000267096"/>
    </source>
</evidence>
<dbReference type="EMBL" id="UYRR01031216">
    <property type="protein sequence ID" value="VDK47733.1"/>
    <property type="molecule type" value="Genomic_DNA"/>
</dbReference>
<dbReference type="PROSITE" id="PS01186">
    <property type="entry name" value="EGF_2"/>
    <property type="match status" value="1"/>
</dbReference>
<protein>
    <submittedName>
        <fullName evidence="9">EGF-like domain-containing protein</fullName>
    </submittedName>
</protein>
<keyword evidence="1 4" id="KW-0245">EGF-like domain</keyword>
<dbReference type="WBParaSite" id="ASIM_0001313201-mRNA-1">
    <property type="protein sequence ID" value="ASIM_0001313201-mRNA-1"/>
    <property type="gene ID" value="ASIM_0001313201"/>
</dbReference>
<keyword evidence="5" id="KW-0472">Membrane</keyword>
<dbReference type="PROSITE" id="PS50026">
    <property type="entry name" value="EGF_3"/>
    <property type="match status" value="1"/>
</dbReference>
<keyword evidence="8" id="KW-1185">Reference proteome</keyword>
<dbReference type="Proteomes" id="UP000267096">
    <property type="component" value="Unassembled WGS sequence"/>
</dbReference>
<evidence type="ECO:0000256" key="2">
    <source>
        <dbReference type="ARBA" id="ARBA00022737"/>
    </source>
</evidence>
<evidence type="ECO:0000313" key="7">
    <source>
        <dbReference type="EMBL" id="VDK47733.1"/>
    </source>
</evidence>
<proteinExistence type="predicted"/>
<dbReference type="InterPro" id="IPR000742">
    <property type="entry name" value="EGF"/>
</dbReference>
<evidence type="ECO:0000259" key="6">
    <source>
        <dbReference type="PROSITE" id="PS50026"/>
    </source>
</evidence>
<dbReference type="Pfam" id="PF00053">
    <property type="entry name" value="EGF_laminin"/>
    <property type="match status" value="1"/>
</dbReference>
<dbReference type="PROSITE" id="PS00022">
    <property type="entry name" value="EGF_1"/>
    <property type="match status" value="2"/>
</dbReference>
<evidence type="ECO:0000313" key="9">
    <source>
        <dbReference type="WBParaSite" id="ASIM_0001313201-mRNA-1"/>
    </source>
</evidence>
<reference evidence="7 8" key="2">
    <citation type="submission" date="2018-11" db="EMBL/GenBank/DDBJ databases">
        <authorList>
            <consortium name="Pathogen Informatics"/>
        </authorList>
    </citation>
    <scope>NUCLEOTIDE SEQUENCE [LARGE SCALE GENOMIC DNA]</scope>
</reference>
<dbReference type="InterPro" id="IPR051216">
    <property type="entry name" value="Teneurin"/>
</dbReference>
<dbReference type="Gene3D" id="2.10.25.10">
    <property type="entry name" value="Laminin"/>
    <property type="match status" value="2"/>
</dbReference>
<sequence length="268" mass="30479">MNADSTIARSDSYCHNGGRLAANEHCDCNPPYTGPRCDDYACVHGISVGARYDSESLFFNKPCLCDEGWIGDLCEVPIANQCNDRGEFKNGRCHCIGYFFGSQCQYVSRCEHGRRKHGRCICEDGWEGDYCHEIICQHGYPDAQNGSQSCVCPIRFSGIHCDRCAQNAPKVEPYPDCTIHLPAPRARILRQKTNSQIRSRIVITVSACLLLLLLILTMFILHRRRQKQMRKSTVEYAGRHELRERQNMLEKAVVSPEQIRNHERLGLV</sequence>
<keyword evidence="5" id="KW-0812">Transmembrane</keyword>
<feature type="transmembrane region" description="Helical" evidence="5">
    <location>
        <begin position="201"/>
        <end position="221"/>
    </location>
</feature>
<dbReference type="PANTHER" id="PTHR11219:SF69">
    <property type="entry name" value="TENEURIN-A"/>
    <property type="match status" value="1"/>
</dbReference>
<reference evidence="9" key="1">
    <citation type="submission" date="2017-02" db="UniProtKB">
        <authorList>
            <consortium name="WormBaseParasite"/>
        </authorList>
    </citation>
    <scope>IDENTIFICATION</scope>
</reference>
<gene>
    <name evidence="7" type="ORF">ASIM_LOCUS12598</name>
</gene>
<evidence type="ECO:0000256" key="1">
    <source>
        <dbReference type="ARBA" id="ARBA00022536"/>
    </source>
</evidence>
<dbReference type="AlphaFoldDB" id="A0A0M3JXP4"/>
<dbReference type="PANTHER" id="PTHR11219">
    <property type="entry name" value="TENEURIN AND N-ACETYLGLUCOSAMINE-1-PHOSPHODIESTER ALPHA-N-ACETYLGLUCOSAMINIDASE"/>
    <property type="match status" value="1"/>
</dbReference>
<comment type="caution">
    <text evidence="4">Lacks conserved residue(s) required for the propagation of feature annotation.</text>
</comment>
<dbReference type="GO" id="GO:0008045">
    <property type="term" value="P:motor neuron axon guidance"/>
    <property type="evidence" value="ECO:0007669"/>
    <property type="project" value="TreeGrafter"/>
</dbReference>
<evidence type="ECO:0000256" key="3">
    <source>
        <dbReference type="ARBA" id="ARBA00023157"/>
    </source>
</evidence>
<evidence type="ECO:0000256" key="5">
    <source>
        <dbReference type="SAM" id="Phobius"/>
    </source>
</evidence>
<organism evidence="9">
    <name type="scientific">Anisakis simplex</name>
    <name type="common">Herring worm</name>
    <dbReference type="NCBI Taxonomy" id="6269"/>
    <lineage>
        <taxon>Eukaryota</taxon>
        <taxon>Metazoa</taxon>
        <taxon>Ecdysozoa</taxon>
        <taxon>Nematoda</taxon>
        <taxon>Chromadorea</taxon>
        <taxon>Rhabditida</taxon>
        <taxon>Spirurina</taxon>
        <taxon>Ascaridomorpha</taxon>
        <taxon>Ascaridoidea</taxon>
        <taxon>Anisakidae</taxon>
        <taxon>Anisakis</taxon>
        <taxon>Anisakis simplex complex</taxon>
    </lineage>
</organism>
<accession>A0A0M3JXP4</accession>